<feature type="domain" description="Lipase" evidence="6">
    <location>
        <begin position="63"/>
        <end position="337"/>
    </location>
</feature>
<reference evidence="8" key="1">
    <citation type="submission" date="2025-08" db="UniProtKB">
        <authorList>
            <consortium name="RefSeq"/>
        </authorList>
    </citation>
    <scope>IDENTIFICATION</scope>
    <source>
        <strain evidence="8">15085-1641.00</strain>
        <tissue evidence="8">Whole body</tissue>
    </source>
</reference>
<keyword evidence="3" id="KW-0964">Secreted</keyword>
<dbReference type="Pfam" id="PF00151">
    <property type="entry name" value="Lipase"/>
    <property type="match status" value="1"/>
</dbReference>
<feature type="chain" id="PRO_5027072325" evidence="5">
    <location>
        <begin position="19"/>
        <end position="341"/>
    </location>
</feature>
<dbReference type="InterPro" id="IPR002334">
    <property type="entry name" value="Allerg_PlipaseA1"/>
</dbReference>
<organism evidence="7 8">
    <name type="scientific">Drosophila hydei</name>
    <name type="common">Fruit fly</name>
    <dbReference type="NCBI Taxonomy" id="7224"/>
    <lineage>
        <taxon>Eukaryota</taxon>
        <taxon>Metazoa</taxon>
        <taxon>Ecdysozoa</taxon>
        <taxon>Arthropoda</taxon>
        <taxon>Hexapoda</taxon>
        <taxon>Insecta</taxon>
        <taxon>Pterygota</taxon>
        <taxon>Neoptera</taxon>
        <taxon>Endopterygota</taxon>
        <taxon>Diptera</taxon>
        <taxon>Brachycera</taxon>
        <taxon>Muscomorpha</taxon>
        <taxon>Ephydroidea</taxon>
        <taxon>Drosophilidae</taxon>
        <taxon>Drosophila</taxon>
    </lineage>
</organism>
<feature type="signal peptide" evidence="5">
    <location>
        <begin position="1"/>
        <end position="18"/>
    </location>
</feature>
<dbReference type="PRINTS" id="PR00825">
    <property type="entry name" value="DOLALLERGEN"/>
</dbReference>
<evidence type="ECO:0000256" key="4">
    <source>
        <dbReference type="RuleBase" id="RU004262"/>
    </source>
</evidence>
<dbReference type="GO" id="GO:0017171">
    <property type="term" value="F:serine hydrolase activity"/>
    <property type="evidence" value="ECO:0007669"/>
    <property type="project" value="TreeGrafter"/>
</dbReference>
<dbReference type="InterPro" id="IPR013818">
    <property type="entry name" value="Lipase"/>
</dbReference>
<keyword evidence="7" id="KW-1185">Reference proteome</keyword>
<comment type="subcellular location">
    <subcellularLocation>
        <location evidence="1">Secreted</location>
    </subcellularLocation>
</comment>
<dbReference type="PANTHER" id="PTHR11610:SF150">
    <property type="entry name" value="FI01825P-RELATED"/>
    <property type="match status" value="1"/>
</dbReference>
<evidence type="ECO:0000256" key="2">
    <source>
        <dbReference type="ARBA" id="ARBA00010701"/>
    </source>
</evidence>
<protein>
    <submittedName>
        <fullName evidence="8">Phospholipase A1-like</fullName>
    </submittedName>
</protein>
<dbReference type="AlphaFoldDB" id="A0A6J1LX04"/>
<dbReference type="OrthoDB" id="199913at2759"/>
<dbReference type="GO" id="GO:0016298">
    <property type="term" value="F:lipase activity"/>
    <property type="evidence" value="ECO:0007669"/>
    <property type="project" value="InterPro"/>
</dbReference>
<name>A0A6J1LX04_DROHY</name>
<dbReference type="GO" id="GO:0016042">
    <property type="term" value="P:lipid catabolic process"/>
    <property type="evidence" value="ECO:0007669"/>
    <property type="project" value="TreeGrafter"/>
</dbReference>
<dbReference type="GO" id="GO:0005615">
    <property type="term" value="C:extracellular space"/>
    <property type="evidence" value="ECO:0007669"/>
    <property type="project" value="TreeGrafter"/>
</dbReference>
<evidence type="ECO:0000256" key="1">
    <source>
        <dbReference type="ARBA" id="ARBA00004613"/>
    </source>
</evidence>
<accession>A0A6J1LX04</accession>
<dbReference type="Proteomes" id="UP000504633">
    <property type="component" value="Unplaced"/>
</dbReference>
<keyword evidence="5" id="KW-0732">Signal</keyword>
<proteinExistence type="inferred from homology"/>
<dbReference type="PANTHER" id="PTHR11610">
    <property type="entry name" value="LIPASE"/>
    <property type="match status" value="1"/>
</dbReference>
<dbReference type="SUPFAM" id="SSF53474">
    <property type="entry name" value="alpha/beta-Hydrolases"/>
    <property type="match status" value="1"/>
</dbReference>
<comment type="similarity">
    <text evidence="2 4">Belongs to the AB hydrolase superfamily. Lipase family.</text>
</comment>
<dbReference type="Gene3D" id="3.40.50.1820">
    <property type="entry name" value="alpha/beta hydrolase"/>
    <property type="match status" value="1"/>
</dbReference>
<dbReference type="InterPro" id="IPR033906">
    <property type="entry name" value="Lipase_N"/>
</dbReference>
<evidence type="ECO:0000256" key="3">
    <source>
        <dbReference type="ARBA" id="ARBA00022525"/>
    </source>
</evidence>
<evidence type="ECO:0000313" key="7">
    <source>
        <dbReference type="Proteomes" id="UP000504633"/>
    </source>
</evidence>
<dbReference type="InterPro" id="IPR029058">
    <property type="entry name" value="AB_hydrolase_fold"/>
</dbReference>
<dbReference type="GeneID" id="111598921"/>
<evidence type="ECO:0000256" key="5">
    <source>
        <dbReference type="SAM" id="SignalP"/>
    </source>
</evidence>
<dbReference type="KEGG" id="dhe:111598921"/>
<evidence type="ECO:0000259" key="6">
    <source>
        <dbReference type="Pfam" id="PF00151"/>
    </source>
</evidence>
<dbReference type="FunFam" id="3.40.50.1820:FF:000076">
    <property type="entry name" value="phospholipase A1"/>
    <property type="match status" value="1"/>
</dbReference>
<dbReference type="RefSeq" id="XP_023170159.1">
    <property type="nucleotide sequence ID" value="XM_023314391.2"/>
</dbReference>
<dbReference type="CDD" id="cd00707">
    <property type="entry name" value="Pancreat_lipase_like"/>
    <property type="match status" value="1"/>
</dbReference>
<dbReference type="PRINTS" id="PR00821">
    <property type="entry name" value="TAGLIPASE"/>
</dbReference>
<evidence type="ECO:0000313" key="8">
    <source>
        <dbReference type="RefSeq" id="XP_023170159.1"/>
    </source>
</evidence>
<sequence length="341" mass="36675">MKTVCLIGLVAVLGAVSALPVDDRVNGENGWYVPQADGSFEWIDLDDAEDLLAKGEAMEGRISTNAVSFYLYTRSNPTKGQEISTKGSSVADSHFNKDHGTRFVIHGWTQSYKDSMNTEITKAWLARGEYNVIAVDWSRARSIDYASSVVAVPGAGAKVGDMIKYLNEHHQLSLDSLYVIGHSLGAQVAGYAGKTVGEGKIHTIIGLDPALPLFSYNKPHKRLSSDDAWYVESIQTNGGKLGFLKPIGKGAFYPNGGQKQPGCGLDATGSCSHGRSVTYYAEAVTQDNFGTIKCGDYEAAVKKDCGSTYSGVRLGADTNAYMVEGDFYVPVNSKAPYGNIH</sequence>
<dbReference type="OMA" id="APYGNIH"/>
<gene>
    <name evidence="8" type="primary">LOC111598921</name>
</gene>
<dbReference type="InterPro" id="IPR000734">
    <property type="entry name" value="TAG_lipase"/>
</dbReference>